<dbReference type="Proteomes" id="UP000011528">
    <property type="component" value="Unassembled WGS sequence"/>
</dbReference>
<feature type="compositionally biased region" description="Acidic residues" evidence="1">
    <location>
        <begin position="16"/>
        <end position="49"/>
    </location>
</feature>
<name>M0PQB6_9EURY</name>
<protein>
    <submittedName>
        <fullName evidence="2">Uncharacterized protein</fullName>
    </submittedName>
</protein>
<gene>
    <name evidence="2" type="ORF">C462_05223</name>
</gene>
<proteinExistence type="predicted"/>
<feature type="compositionally biased region" description="Basic and acidic residues" evidence="1">
    <location>
        <begin position="50"/>
        <end position="66"/>
    </location>
</feature>
<dbReference type="STRING" id="1230455.C462_05223"/>
<organism evidence="2 3">
    <name type="scientific">Halorubrum distributum JCM 13916</name>
    <dbReference type="NCBI Taxonomy" id="1230455"/>
    <lineage>
        <taxon>Archaea</taxon>
        <taxon>Methanobacteriati</taxon>
        <taxon>Methanobacteriota</taxon>
        <taxon>Stenosarchaea group</taxon>
        <taxon>Halobacteria</taxon>
        <taxon>Halobacteriales</taxon>
        <taxon>Haloferacaceae</taxon>
        <taxon>Halorubrum</taxon>
        <taxon>Halorubrum distributum group</taxon>
    </lineage>
</organism>
<evidence type="ECO:0000256" key="1">
    <source>
        <dbReference type="SAM" id="MobiDB-lite"/>
    </source>
</evidence>
<dbReference type="EMBL" id="AOJJ01000043">
    <property type="protein sequence ID" value="EMA71734.1"/>
    <property type="molecule type" value="Genomic_DNA"/>
</dbReference>
<reference evidence="2 3" key="1">
    <citation type="journal article" date="2014" name="PLoS Genet.">
        <title>Phylogenetically driven sequencing of extremely halophilic archaea reveals strategies for static and dynamic osmo-response.</title>
        <authorList>
            <person name="Becker E.A."/>
            <person name="Seitzer P.M."/>
            <person name="Tritt A."/>
            <person name="Larsen D."/>
            <person name="Krusor M."/>
            <person name="Yao A.I."/>
            <person name="Wu D."/>
            <person name="Madern D."/>
            <person name="Eisen J.A."/>
            <person name="Darling A.E."/>
            <person name="Facciotti M.T."/>
        </authorList>
    </citation>
    <scope>NUCLEOTIDE SEQUENCE [LARGE SCALE GENOMIC DNA]</scope>
    <source>
        <strain evidence="2 3">JCM 13916</strain>
    </source>
</reference>
<sequence length="66" mass="7806">MLNSYGRTQQWQKEPSDEEMEELLEELVGDTEIEIEEREPPLEIEEENRELDLEPDSKRESVLDSA</sequence>
<comment type="caution">
    <text evidence="2">The sequence shown here is derived from an EMBL/GenBank/DDBJ whole genome shotgun (WGS) entry which is preliminary data.</text>
</comment>
<evidence type="ECO:0000313" key="3">
    <source>
        <dbReference type="Proteomes" id="UP000011528"/>
    </source>
</evidence>
<evidence type="ECO:0000313" key="2">
    <source>
        <dbReference type="EMBL" id="EMA71734.1"/>
    </source>
</evidence>
<feature type="region of interest" description="Disordered" evidence="1">
    <location>
        <begin position="1"/>
        <end position="66"/>
    </location>
</feature>
<dbReference type="AlphaFoldDB" id="M0PQB6"/>
<accession>M0PQB6</accession>
<dbReference type="PATRIC" id="fig|1230455.3.peg.984"/>
<feature type="compositionally biased region" description="Polar residues" evidence="1">
    <location>
        <begin position="1"/>
        <end position="13"/>
    </location>
</feature>